<reference evidence="2 3" key="1">
    <citation type="submission" date="2018-04" db="EMBL/GenBank/DDBJ databases">
        <authorList>
            <person name="Vogel A."/>
        </authorList>
    </citation>
    <scope>NUCLEOTIDE SEQUENCE [LARGE SCALE GENOMIC DNA]</scope>
</reference>
<dbReference type="EMBL" id="OOIL02004000">
    <property type="protein sequence ID" value="VFQ90139.1"/>
    <property type="molecule type" value="Genomic_DNA"/>
</dbReference>
<name>A0A484MNU0_9ASTE</name>
<dbReference type="Proteomes" id="UP000595140">
    <property type="component" value="Unassembled WGS sequence"/>
</dbReference>
<gene>
    <name evidence="2" type="ORF">CCAM_LOCUS31915</name>
</gene>
<evidence type="ECO:0000313" key="3">
    <source>
        <dbReference type="Proteomes" id="UP000595140"/>
    </source>
</evidence>
<evidence type="ECO:0000256" key="1">
    <source>
        <dbReference type="SAM" id="MobiDB-lite"/>
    </source>
</evidence>
<organism evidence="2 3">
    <name type="scientific">Cuscuta campestris</name>
    <dbReference type="NCBI Taxonomy" id="132261"/>
    <lineage>
        <taxon>Eukaryota</taxon>
        <taxon>Viridiplantae</taxon>
        <taxon>Streptophyta</taxon>
        <taxon>Embryophyta</taxon>
        <taxon>Tracheophyta</taxon>
        <taxon>Spermatophyta</taxon>
        <taxon>Magnoliopsida</taxon>
        <taxon>eudicotyledons</taxon>
        <taxon>Gunneridae</taxon>
        <taxon>Pentapetalae</taxon>
        <taxon>asterids</taxon>
        <taxon>lamiids</taxon>
        <taxon>Solanales</taxon>
        <taxon>Convolvulaceae</taxon>
        <taxon>Cuscuteae</taxon>
        <taxon>Cuscuta</taxon>
        <taxon>Cuscuta subgen. Grammica</taxon>
        <taxon>Cuscuta sect. Cleistogrammica</taxon>
    </lineage>
</organism>
<accession>A0A484MNU0</accession>
<keyword evidence="3" id="KW-1185">Reference proteome</keyword>
<feature type="region of interest" description="Disordered" evidence="1">
    <location>
        <begin position="57"/>
        <end position="85"/>
    </location>
</feature>
<protein>
    <submittedName>
        <fullName evidence="2">Uncharacterized protein</fullName>
    </submittedName>
</protein>
<sequence length="106" mass="11480">MATKKIGATRIDGSGLGMKHIQKIFASLLLDRRLPAAASLLLSSSSSCLPTARRLTIAPASDTTRPKDIHGEDDQQQSKDAAGQPFDRTMGFLLSEAKLKDILLRF</sequence>
<proteinExistence type="predicted"/>
<feature type="compositionally biased region" description="Basic and acidic residues" evidence="1">
    <location>
        <begin position="64"/>
        <end position="77"/>
    </location>
</feature>
<evidence type="ECO:0000313" key="2">
    <source>
        <dbReference type="EMBL" id="VFQ90139.1"/>
    </source>
</evidence>
<dbReference type="AlphaFoldDB" id="A0A484MNU0"/>